<feature type="region of interest" description="Disordered" evidence="9">
    <location>
        <begin position="1"/>
        <end position="55"/>
    </location>
</feature>
<evidence type="ECO:0000256" key="3">
    <source>
        <dbReference type="ARBA" id="ARBA00022448"/>
    </source>
</evidence>
<evidence type="ECO:0000256" key="10">
    <source>
        <dbReference type="SAM" id="Phobius"/>
    </source>
</evidence>
<evidence type="ECO:0000256" key="8">
    <source>
        <dbReference type="ARBA" id="ARBA00023136"/>
    </source>
</evidence>
<evidence type="ECO:0000256" key="9">
    <source>
        <dbReference type="SAM" id="MobiDB-lite"/>
    </source>
</evidence>
<comment type="caution">
    <text evidence="12">The sequence shown here is derived from an EMBL/GenBank/DDBJ whole genome shotgun (WGS) entry which is preliminary data.</text>
</comment>
<dbReference type="Pfam" id="PF09177">
    <property type="entry name" value="STX6_10_61_N"/>
    <property type="match status" value="1"/>
</dbReference>
<dbReference type="SUPFAM" id="SSF47661">
    <property type="entry name" value="t-snare proteins"/>
    <property type="match status" value="1"/>
</dbReference>
<dbReference type="SUPFAM" id="SSF58038">
    <property type="entry name" value="SNARE fusion complex"/>
    <property type="match status" value="1"/>
</dbReference>
<evidence type="ECO:0000313" key="12">
    <source>
        <dbReference type="EMBL" id="CAB9502952.1"/>
    </source>
</evidence>
<keyword evidence="6 10" id="KW-1133">Transmembrane helix</keyword>
<dbReference type="InterPro" id="IPR015260">
    <property type="entry name" value="Syntaxin-6/10/61_N"/>
</dbReference>
<evidence type="ECO:0000259" key="11">
    <source>
        <dbReference type="PROSITE" id="PS50192"/>
    </source>
</evidence>
<proteinExistence type="inferred from homology"/>
<evidence type="ECO:0000256" key="4">
    <source>
        <dbReference type="ARBA" id="ARBA00022692"/>
    </source>
</evidence>
<feature type="domain" description="T-SNARE coiled-coil homology" evidence="11">
    <location>
        <begin position="214"/>
        <end position="276"/>
    </location>
</feature>
<dbReference type="InterPro" id="IPR010989">
    <property type="entry name" value="SNARE"/>
</dbReference>
<gene>
    <name evidence="12" type="ORF">SEMRO_151_G069210.1</name>
</gene>
<comment type="similarity">
    <text evidence="2">Belongs to the syntaxin family.</text>
</comment>
<dbReference type="SMART" id="SM00397">
    <property type="entry name" value="t_SNARE"/>
    <property type="match status" value="1"/>
</dbReference>
<keyword evidence="4 10" id="KW-0812">Transmembrane</keyword>
<protein>
    <submittedName>
        <fullName evidence="12">Syntaxin-6</fullName>
    </submittedName>
</protein>
<dbReference type="CDD" id="cd15841">
    <property type="entry name" value="SNARE_Qc"/>
    <property type="match status" value="1"/>
</dbReference>
<reference evidence="12" key="1">
    <citation type="submission" date="2020-06" db="EMBL/GenBank/DDBJ databases">
        <authorList>
            <consortium name="Plant Systems Biology data submission"/>
        </authorList>
    </citation>
    <scope>NUCLEOTIDE SEQUENCE</scope>
    <source>
        <strain evidence="12">D6</strain>
    </source>
</reference>
<keyword evidence="7" id="KW-0333">Golgi apparatus</keyword>
<keyword evidence="13" id="KW-1185">Reference proteome</keyword>
<feature type="compositionally biased region" description="Polar residues" evidence="9">
    <location>
        <begin position="43"/>
        <end position="52"/>
    </location>
</feature>
<dbReference type="Proteomes" id="UP001153069">
    <property type="component" value="Unassembled WGS sequence"/>
</dbReference>
<accession>A0A9N8DGT3</accession>
<dbReference type="OrthoDB" id="546861at2759"/>
<dbReference type="GO" id="GO:0000139">
    <property type="term" value="C:Golgi membrane"/>
    <property type="evidence" value="ECO:0007669"/>
    <property type="project" value="UniProtKB-SubCell"/>
</dbReference>
<evidence type="ECO:0000256" key="2">
    <source>
        <dbReference type="ARBA" id="ARBA00009063"/>
    </source>
</evidence>
<dbReference type="PANTHER" id="PTHR12791">
    <property type="entry name" value="GOLGI SNARE BET1-RELATED"/>
    <property type="match status" value="1"/>
</dbReference>
<dbReference type="AlphaFoldDB" id="A0A9N8DGT3"/>
<dbReference type="GO" id="GO:0048193">
    <property type="term" value="P:Golgi vesicle transport"/>
    <property type="evidence" value="ECO:0007669"/>
    <property type="project" value="InterPro"/>
</dbReference>
<sequence>MADYSSLDGERGDGLLSVPSGDSSTSSKSRLRLPRMGRGPSGALSQPLNASTVEDDVDSSDPYYVFQSDLCNKLELVDEALAEFLRVVHQTDTAVNTHELKEAKKHLKRAIKNAEPLLGDVQATIQLVEKDREKFHIDNTELYDRKALVNTSMERLNLARQEMNSEEVKRKLVVDNRAKTLRRTNNNNSNAAENGTAQQQANAEFIADSHARASMLIMQQDEALDDLDSAVVRVGHMAETIHEEIGTQNKMLEDMDADLANAEEQLGMVMGKLAKLLKTKNKCQLGTILCLLAIVIVLFLLVLYT</sequence>
<dbReference type="Pfam" id="PF05739">
    <property type="entry name" value="SNARE"/>
    <property type="match status" value="1"/>
</dbReference>
<dbReference type="InterPro" id="IPR000727">
    <property type="entry name" value="T_SNARE_dom"/>
</dbReference>
<evidence type="ECO:0000256" key="6">
    <source>
        <dbReference type="ARBA" id="ARBA00022989"/>
    </source>
</evidence>
<dbReference type="PROSITE" id="PS50192">
    <property type="entry name" value="T_SNARE"/>
    <property type="match status" value="1"/>
</dbReference>
<keyword evidence="5" id="KW-0653">Protein transport</keyword>
<keyword evidence="8 10" id="KW-0472">Membrane</keyword>
<evidence type="ECO:0000256" key="5">
    <source>
        <dbReference type="ARBA" id="ARBA00022927"/>
    </source>
</evidence>
<evidence type="ECO:0000256" key="7">
    <source>
        <dbReference type="ARBA" id="ARBA00023034"/>
    </source>
</evidence>
<dbReference type="Gene3D" id="1.20.58.90">
    <property type="match status" value="1"/>
</dbReference>
<name>A0A9N8DGT3_9STRA</name>
<dbReference type="EMBL" id="CAICTM010000150">
    <property type="protein sequence ID" value="CAB9502952.1"/>
    <property type="molecule type" value="Genomic_DNA"/>
</dbReference>
<dbReference type="Gene3D" id="1.20.5.110">
    <property type="match status" value="1"/>
</dbReference>
<dbReference type="FunFam" id="1.20.5.110:FF:000072">
    <property type="entry name" value="Syntaxin, t-snare coiled-coil domain family"/>
    <property type="match status" value="1"/>
</dbReference>
<feature type="transmembrane region" description="Helical" evidence="10">
    <location>
        <begin position="285"/>
        <end position="304"/>
    </location>
</feature>
<evidence type="ECO:0000313" key="13">
    <source>
        <dbReference type="Proteomes" id="UP001153069"/>
    </source>
</evidence>
<keyword evidence="3" id="KW-0813">Transport</keyword>
<organism evidence="12 13">
    <name type="scientific">Seminavis robusta</name>
    <dbReference type="NCBI Taxonomy" id="568900"/>
    <lineage>
        <taxon>Eukaryota</taxon>
        <taxon>Sar</taxon>
        <taxon>Stramenopiles</taxon>
        <taxon>Ochrophyta</taxon>
        <taxon>Bacillariophyta</taxon>
        <taxon>Bacillariophyceae</taxon>
        <taxon>Bacillariophycidae</taxon>
        <taxon>Naviculales</taxon>
        <taxon>Naviculaceae</taxon>
        <taxon>Seminavis</taxon>
    </lineage>
</organism>
<comment type="subcellular location">
    <subcellularLocation>
        <location evidence="1">Golgi apparatus membrane</location>
        <topology evidence="1">Single-pass type IV membrane protein</topology>
    </subcellularLocation>
</comment>
<dbReference type="GO" id="GO:0015031">
    <property type="term" value="P:protein transport"/>
    <property type="evidence" value="ECO:0007669"/>
    <property type="project" value="UniProtKB-KW"/>
</dbReference>
<evidence type="ECO:0000256" key="1">
    <source>
        <dbReference type="ARBA" id="ARBA00004409"/>
    </source>
</evidence>